<reference evidence="2 3" key="1">
    <citation type="submission" date="2015-07" db="EMBL/GenBank/DDBJ databases">
        <title>The genome of the fungus Escovopsis weberi, a specialized disease agent of ant agriculture.</title>
        <authorList>
            <person name="de Man T.J."/>
            <person name="Stajich J.E."/>
            <person name="Kubicek C.P."/>
            <person name="Chenthamara K."/>
            <person name="Atanasova L."/>
            <person name="Druzhinina I.S."/>
            <person name="Birnbaum S."/>
            <person name="Barribeau S.M."/>
            <person name="Teiling C."/>
            <person name="Suen G."/>
            <person name="Currie C."/>
            <person name="Gerardo N.M."/>
        </authorList>
    </citation>
    <scope>NUCLEOTIDE SEQUENCE [LARGE SCALE GENOMIC DNA]</scope>
</reference>
<evidence type="ECO:0000313" key="2">
    <source>
        <dbReference type="EMBL" id="KOS22053.1"/>
    </source>
</evidence>
<dbReference type="OrthoDB" id="3830014at2759"/>
<organism evidence="2 3">
    <name type="scientific">Escovopsis weberi</name>
    <dbReference type="NCBI Taxonomy" id="150374"/>
    <lineage>
        <taxon>Eukaryota</taxon>
        <taxon>Fungi</taxon>
        <taxon>Dikarya</taxon>
        <taxon>Ascomycota</taxon>
        <taxon>Pezizomycotina</taxon>
        <taxon>Sordariomycetes</taxon>
        <taxon>Hypocreomycetidae</taxon>
        <taxon>Hypocreales</taxon>
        <taxon>Hypocreaceae</taxon>
        <taxon>Escovopsis</taxon>
    </lineage>
</organism>
<gene>
    <name evidence="2" type="ORF">ESCO_002361</name>
</gene>
<dbReference type="EMBL" id="LGSR01000006">
    <property type="protein sequence ID" value="KOS22053.1"/>
    <property type="molecule type" value="Genomic_DNA"/>
</dbReference>
<dbReference type="AlphaFoldDB" id="A0A0N0RU15"/>
<evidence type="ECO:0000259" key="1">
    <source>
        <dbReference type="PROSITE" id="PS51502"/>
    </source>
</evidence>
<keyword evidence="3" id="KW-1185">Reference proteome</keyword>
<evidence type="ECO:0000313" key="3">
    <source>
        <dbReference type="Proteomes" id="UP000053831"/>
    </source>
</evidence>
<dbReference type="Proteomes" id="UP000053831">
    <property type="component" value="Unassembled WGS sequence"/>
</dbReference>
<dbReference type="Pfam" id="PF07876">
    <property type="entry name" value="Dabb"/>
    <property type="match status" value="1"/>
</dbReference>
<dbReference type="SMART" id="SM00886">
    <property type="entry name" value="Dabb"/>
    <property type="match status" value="1"/>
</dbReference>
<dbReference type="PROSITE" id="PS51502">
    <property type="entry name" value="S_R_A_B_BARREL"/>
    <property type="match status" value="1"/>
</dbReference>
<dbReference type="Gene3D" id="3.30.70.100">
    <property type="match status" value="1"/>
</dbReference>
<feature type="domain" description="Stress-response A/B barrel" evidence="1">
    <location>
        <begin position="5"/>
        <end position="102"/>
    </location>
</feature>
<comment type="caution">
    <text evidence="2">The sequence shown here is derived from an EMBL/GenBank/DDBJ whole genome shotgun (WGS) entry which is preliminary data.</text>
</comment>
<dbReference type="InterPro" id="IPR013097">
    <property type="entry name" value="Dabb"/>
</dbReference>
<dbReference type="SUPFAM" id="SSF54909">
    <property type="entry name" value="Dimeric alpha+beta barrel"/>
    <property type="match status" value="1"/>
</dbReference>
<accession>A0A0N0RU15</accession>
<name>A0A0N0RU15_ESCWE</name>
<dbReference type="InterPro" id="IPR011008">
    <property type="entry name" value="Dimeric_a/b-barrel"/>
</dbReference>
<proteinExistence type="predicted"/>
<protein>
    <recommendedName>
        <fullName evidence="1">Stress-response A/B barrel domain-containing protein</fullName>
    </recommendedName>
</protein>
<sequence>MADRIHRITMFKIPEKSDQKAMMERYQLLVDTALQNDKPYILSAVIGTAEDGPLAQGFTIVSKTEFASMADMAYYDDSDPAHQSLKQFVRSIRCEGICTVYFTPSVVGGTSA</sequence>